<dbReference type="SFLD" id="SFLDG01129">
    <property type="entry name" value="C1.5:_HAD__Beta-PGM__Phosphata"/>
    <property type="match status" value="1"/>
</dbReference>
<gene>
    <name evidence="5" type="ORF">MU1_36800</name>
</gene>
<dbReference type="InterPro" id="IPR006439">
    <property type="entry name" value="HAD-SF_hydro_IA"/>
</dbReference>
<dbReference type="Gene3D" id="3.40.50.1000">
    <property type="entry name" value="HAD superfamily/HAD-like"/>
    <property type="match status" value="1"/>
</dbReference>
<comment type="cofactor">
    <cofactor evidence="1">
        <name>Mg(2+)</name>
        <dbReference type="ChEBI" id="CHEBI:18420"/>
    </cofactor>
</comment>
<dbReference type="InterPro" id="IPR036412">
    <property type="entry name" value="HAD-like_sf"/>
</dbReference>
<organism evidence="5 6">
    <name type="scientific">Paenibacillus glycanilyticus</name>
    <dbReference type="NCBI Taxonomy" id="126569"/>
    <lineage>
        <taxon>Bacteria</taxon>
        <taxon>Bacillati</taxon>
        <taxon>Bacillota</taxon>
        <taxon>Bacilli</taxon>
        <taxon>Bacillales</taxon>
        <taxon>Paenibacillaceae</taxon>
        <taxon>Paenibacillus</taxon>
    </lineage>
</organism>
<dbReference type="Proteomes" id="UP001157114">
    <property type="component" value="Unassembled WGS sequence"/>
</dbReference>
<dbReference type="RefSeq" id="WP_284240209.1">
    <property type="nucleotide sequence ID" value="NZ_BSSQ01000014.1"/>
</dbReference>
<dbReference type="PANTHER" id="PTHR46470:SF2">
    <property type="entry name" value="GLYCERALDEHYDE 3-PHOSPHATE PHOSPHATASE"/>
    <property type="match status" value="1"/>
</dbReference>
<dbReference type="InterPro" id="IPR041492">
    <property type="entry name" value="HAD_2"/>
</dbReference>
<keyword evidence="4" id="KW-0460">Magnesium</keyword>
<keyword evidence="2" id="KW-0479">Metal-binding</keyword>
<dbReference type="EMBL" id="BSSQ01000014">
    <property type="protein sequence ID" value="GLX69335.1"/>
    <property type="molecule type" value="Genomic_DNA"/>
</dbReference>
<keyword evidence="3" id="KW-0378">Hydrolase</keyword>
<evidence type="ECO:0000256" key="2">
    <source>
        <dbReference type="ARBA" id="ARBA00022723"/>
    </source>
</evidence>
<dbReference type="NCBIfam" id="TIGR01549">
    <property type="entry name" value="HAD-SF-IA-v1"/>
    <property type="match status" value="1"/>
</dbReference>
<dbReference type="SUPFAM" id="SSF56784">
    <property type="entry name" value="HAD-like"/>
    <property type="match status" value="1"/>
</dbReference>
<protein>
    <submittedName>
        <fullName evidence="5">Haloacid dehalogenase</fullName>
    </submittedName>
</protein>
<name>A0ABQ6GGF2_9BACL</name>
<evidence type="ECO:0000256" key="1">
    <source>
        <dbReference type="ARBA" id="ARBA00001946"/>
    </source>
</evidence>
<evidence type="ECO:0000256" key="3">
    <source>
        <dbReference type="ARBA" id="ARBA00022801"/>
    </source>
</evidence>
<dbReference type="InterPro" id="IPR051400">
    <property type="entry name" value="HAD-like_hydrolase"/>
</dbReference>
<dbReference type="PRINTS" id="PR00413">
    <property type="entry name" value="HADHALOGNASE"/>
</dbReference>
<evidence type="ECO:0000313" key="6">
    <source>
        <dbReference type="Proteomes" id="UP001157114"/>
    </source>
</evidence>
<dbReference type="NCBIfam" id="TIGR01509">
    <property type="entry name" value="HAD-SF-IA-v3"/>
    <property type="match status" value="1"/>
</dbReference>
<keyword evidence="6" id="KW-1185">Reference proteome</keyword>
<comment type="caution">
    <text evidence="5">The sequence shown here is derived from an EMBL/GenBank/DDBJ whole genome shotgun (WGS) entry which is preliminary data.</text>
</comment>
<sequence>MRIKAVLFDLDGTLLDRDSSLALFIADQYERFPELQAVDKEIWAKRFIELDQHGYVWKDKVYQQLLEEHQIEHISWNELLEDYLRVFQKFCVGYPNLHSTLSSLKNHGIKIALISNGYGQFQHDNFQALNISQFFDEVLISEWEGLRKPDPAIFHRALAKLGVTAEEAVFVGDHPDADVRASQAVGMKALWKQNHASSTDVQADAIIQDLEEVVSYVWSVSAEA</sequence>
<dbReference type="Gene3D" id="1.10.150.520">
    <property type="match status" value="1"/>
</dbReference>
<reference evidence="5 6" key="1">
    <citation type="submission" date="2023-03" db="EMBL/GenBank/DDBJ databases">
        <title>Draft genome sequence of the bacteria which degrade cell wall of Tricholomamatutake.</title>
        <authorList>
            <person name="Konishi Y."/>
            <person name="Fukuta Y."/>
            <person name="Shirasaka N."/>
        </authorList>
    </citation>
    <scope>NUCLEOTIDE SEQUENCE [LARGE SCALE GENOMIC DNA]</scope>
    <source>
        <strain evidence="6">mu1</strain>
    </source>
</reference>
<dbReference type="Pfam" id="PF13419">
    <property type="entry name" value="HAD_2"/>
    <property type="match status" value="1"/>
</dbReference>
<evidence type="ECO:0000256" key="4">
    <source>
        <dbReference type="ARBA" id="ARBA00022842"/>
    </source>
</evidence>
<dbReference type="SFLD" id="SFLDS00003">
    <property type="entry name" value="Haloacid_Dehalogenase"/>
    <property type="match status" value="1"/>
</dbReference>
<evidence type="ECO:0000313" key="5">
    <source>
        <dbReference type="EMBL" id="GLX69335.1"/>
    </source>
</evidence>
<accession>A0ABQ6GGF2</accession>
<dbReference type="PANTHER" id="PTHR46470">
    <property type="entry name" value="N-ACYLNEURAMINATE-9-PHOSPHATASE"/>
    <property type="match status" value="1"/>
</dbReference>
<proteinExistence type="predicted"/>
<dbReference type="InterPro" id="IPR023214">
    <property type="entry name" value="HAD_sf"/>
</dbReference>